<organism evidence="1 2">
    <name type="scientific">Owenia fusiformis</name>
    <name type="common">Polychaete worm</name>
    <dbReference type="NCBI Taxonomy" id="6347"/>
    <lineage>
        <taxon>Eukaryota</taxon>
        <taxon>Metazoa</taxon>
        <taxon>Spiralia</taxon>
        <taxon>Lophotrochozoa</taxon>
        <taxon>Annelida</taxon>
        <taxon>Polychaeta</taxon>
        <taxon>Sedentaria</taxon>
        <taxon>Canalipalpata</taxon>
        <taxon>Sabellida</taxon>
        <taxon>Oweniida</taxon>
        <taxon>Oweniidae</taxon>
        <taxon>Owenia</taxon>
    </lineage>
</organism>
<comment type="caution">
    <text evidence="1">The sequence shown here is derived from an EMBL/GenBank/DDBJ whole genome shotgun (WGS) entry which is preliminary data.</text>
</comment>
<dbReference type="EMBL" id="CAIIXF020000004">
    <property type="protein sequence ID" value="CAH1780689.1"/>
    <property type="molecule type" value="Genomic_DNA"/>
</dbReference>
<dbReference type="AlphaFoldDB" id="A0A8J1Y1B9"/>
<evidence type="ECO:0000313" key="2">
    <source>
        <dbReference type="Proteomes" id="UP000749559"/>
    </source>
</evidence>
<accession>A0A8J1Y1B9</accession>
<proteinExistence type="predicted"/>
<gene>
    <name evidence="1" type="ORF">OFUS_LOCUS7347</name>
</gene>
<dbReference type="OrthoDB" id="3135773at2759"/>
<keyword evidence="2" id="KW-1185">Reference proteome</keyword>
<reference evidence="1" key="1">
    <citation type="submission" date="2022-03" db="EMBL/GenBank/DDBJ databases">
        <authorList>
            <person name="Martin C."/>
        </authorList>
    </citation>
    <scope>NUCLEOTIDE SEQUENCE</scope>
</reference>
<evidence type="ECO:0000313" key="1">
    <source>
        <dbReference type="EMBL" id="CAH1780689.1"/>
    </source>
</evidence>
<protein>
    <submittedName>
        <fullName evidence="1">Uncharacterized protein</fullName>
    </submittedName>
</protein>
<name>A0A8J1Y1B9_OWEFU</name>
<sequence>MTSESNSTYLRKKGNKHYANALQDGSPSIMRDNLIIAMKYYYSAEREAGDPDEIASARKNIGIACWRVATLNVSLNEKLDICLQYYKQALDNISRSLMNCTVKSKEWKVNTRKKMEDCLEEAIEYISSLDYGAKIRALEDLSGVVYYRETKAAIYLRIATEMFHKSVSKLAAGDIKGSLALLGDCYRPVQEAKKFDTEIYDDQFDTDLRVLEGDLLLHSCISEASQALQTGDELLEHITLDQEDINIDMVWEVVDWYKKSILLTRELDLEREAIAHSKLGNVYDRVFKMKEYAKRNYKRGIELACTLAPRTFHDQQWYKDCAAALQKYQQEAARQDGKEYEERKKKYHAILKDELAILKKWKEKNDAGKKGNAELLKCIYKKFPLSDPKKTIDSGIDTQEYDKMRKAWIKAISHYHPDKVNADDDGEKLKFLHEEITKVITNVYNRDFKGGIE</sequence>
<dbReference type="Proteomes" id="UP000749559">
    <property type="component" value="Unassembled WGS sequence"/>
</dbReference>